<dbReference type="EMBL" id="KQ964252">
    <property type="protein sequence ID" value="KXJ90390.1"/>
    <property type="molecule type" value="Genomic_DNA"/>
</dbReference>
<organism evidence="3 4">
    <name type="scientific">Microdochium bolleyi</name>
    <dbReference type="NCBI Taxonomy" id="196109"/>
    <lineage>
        <taxon>Eukaryota</taxon>
        <taxon>Fungi</taxon>
        <taxon>Dikarya</taxon>
        <taxon>Ascomycota</taxon>
        <taxon>Pezizomycotina</taxon>
        <taxon>Sordariomycetes</taxon>
        <taxon>Xylariomycetidae</taxon>
        <taxon>Xylariales</taxon>
        <taxon>Microdochiaceae</taxon>
        <taxon>Microdochium</taxon>
    </lineage>
</organism>
<feature type="region of interest" description="Disordered" evidence="1">
    <location>
        <begin position="174"/>
        <end position="238"/>
    </location>
</feature>
<accession>A0A136IZI7</accession>
<dbReference type="STRING" id="196109.A0A136IZI7"/>
<evidence type="ECO:0000313" key="3">
    <source>
        <dbReference type="EMBL" id="KXJ90390.1"/>
    </source>
</evidence>
<feature type="region of interest" description="Disordered" evidence="1">
    <location>
        <begin position="435"/>
        <end position="454"/>
    </location>
</feature>
<feature type="compositionally biased region" description="Low complexity" evidence="1">
    <location>
        <begin position="224"/>
        <end position="238"/>
    </location>
</feature>
<dbReference type="AlphaFoldDB" id="A0A136IZI7"/>
<dbReference type="PROSITE" id="PS00028">
    <property type="entry name" value="ZINC_FINGER_C2H2_1"/>
    <property type="match status" value="1"/>
</dbReference>
<dbReference type="SMART" id="SM00355">
    <property type="entry name" value="ZnF_C2H2"/>
    <property type="match status" value="2"/>
</dbReference>
<keyword evidence="4" id="KW-1185">Reference proteome</keyword>
<name>A0A136IZI7_9PEZI</name>
<dbReference type="InParanoid" id="A0A136IZI7"/>
<feature type="domain" description="C2H2-type" evidence="2">
    <location>
        <begin position="245"/>
        <end position="266"/>
    </location>
</feature>
<feature type="compositionally biased region" description="Polar residues" evidence="1">
    <location>
        <begin position="443"/>
        <end position="454"/>
    </location>
</feature>
<evidence type="ECO:0000259" key="2">
    <source>
        <dbReference type="PROSITE" id="PS00028"/>
    </source>
</evidence>
<gene>
    <name evidence="3" type="ORF">Micbo1qcDRAFT_226322</name>
</gene>
<proteinExistence type="predicted"/>
<protein>
    <recommendedName>
        <fullName evidence="2">C2H2-type domain-containing protein</fullName>
    </recommendedName>
</protein>
<sequence length="542" mass="60283">MPPWPQPSRAGGVEVFTSIDADQGRQFTLASSTPASVATPRGHPGAALVQPPEVFPVGPASPGALDGVRGEAYDRNDFLTSYIDNQPPPPTCPQPSAQLRVMGLAARDPQLENFTTECQAKPARGLPRRTGCAPIPVPDTPGQGWDPMQRWRASPPESEAAPLSAIFDAVQTTQLAQRHSATRSRAESSPSVNSWTQGSISSIASSRSSGSNASRRRRRVAPQSLNIRSRQSRRSSNGTSRRFYCTFCCDTFKTKHDWTRHEQSLHLNCDFWACAPYGGTAVSPLTKRVHCSYCSVLDPTSEHLESHKHGVCRKDQQELFRRKDHLIQHLRGFHQLESIPPVEDWKIKGPVVTSRCGFCDSRLESWEARANHLAEHFRQGKSMDSWVGEHDFEPAIASQVRNSIPPYLVAFESNTQVPFSATDPRTIDHLAQMVRTHGGPSEAEQQPSGNPERTQLIPQEQRGLTVSPSLFTQFLAWHLGRFAQDSVSKGVVPSDQMFQDEARRLVYGSDDNWEQTIADNSMWMAEFRNRHLADVEDPHSNL</sequence>
<feature type="region of interest" description="Disordered" evidence="1">
    <location>
        <begin position="124"/>
        <end position="160"/>
    </location>
</feature>
<evidence type="ECO:0000313" key="4">
    <source>
        <dbReference type="Proteomes" id="UP000070501"/>
    </source>
</evidence>
<feature type="compositionally biased region" description="Low complexity" evidence="1">
    <location>
        <begin position="198"/>
        <end position="213"/>
    </location>
</feature>
<dbReference type="Proteomes" id="UP000070501">
    <property type="component" value="Unassembled WGS sequence"/>
</dbReference>
<dbReference type="OrthoDB" id="4706011at2759"/>
<dbReference type="InterPro" id="IPR013087">
    <property type="entry name" value="Znf_C2H2_type"/>
</dbReference>
<feature type="region of interest" description="Disordered" evidence="1">
    <location>
        <begin position="31"/>
        <end position="54"/>
    </location>
</feature>
<reference evidence="4" key="1">
    <citation type="submission" date="2016-02" db="EMBL/GenBank/DDBJ databases">
        <title>Draft genome sequence of Microdochium bolleyi, a fungal endophyte of beachgrass.</title>
        <authorList>
            <consortium name="DOE Joint Genome Institute"/>
            <person name="David A.S."/>
            <person name="May G."/>
            <person name="Haridas S."/>
            <person name="Lim J."/>
            <person name="Wang M."/>
            <person name="Labutti K."/>
            <person name="Lipzen A."/>
            <person name="Barry K."/>
            <person name="Grigoriev I.V."/>
        </authorList>
    </citation>
    <scope>NUCLEOTIDE SEQUENCE [LARGE SCALE GENOMIC DNA]</scope>
    <source>
        <strain evidence="4">J235TASD1</strain>
    </source>
</reference>
<feature type="compositionally biased region" description="Polar residues" evidence="1">
    <location>
        <begin position="187"/>
        <end position="197"/>
    </location>
</feature>
<evidence type="ECO:0000256" key="1">
    <source>
        <dbReference type="SAM" id="MobiDB-lite"/>
    </source>
</evidence>